<feature type="region of interest" description="Disordered" evidence="1">
    <location>
        <begin position="396"/>
        <end position="416"/>
    </location>
</feature>
<dbReference type="Pfam" id="PF20842">
    <property type="entry name" value="Rax2_2"/>
    <property type="match status" value="1"/>
</dbReference>
<dbReference type="Pfam" id="PF12768">
    <property type="entry name" value="Rax2"/>
    <property type="match status" value="1"/>
</dbReference>
<dbReference type="GO" id="GO:1902929">
    <property type="term" value="C:plasma membrane of growing cell tip"/>
    <property type="evidence" value="ECO:0007669"/>
    <property type="project" value="TreeGrafter"/>
</dbReference>
<protein>
    <recommendedName>
        <fullName evidence="8">Cellular morphogenesis protein</fullName>
    </recommendedName>
</protein>
<dbReference type="Pfam" id="PF20843">
    <property type="entry name" value="Rax2_3"/>
    <property type="match status" value="1"/>
</dbReference>
<evidence type="ECO:0008006" key="8">
    <source>
        <dbReference type="Google" id="ProtNLM"/>
    </source>
</evidence>
<evidence type="ECO:0000259" key="4">
    <source>
        <dbReference type="Pfam" id="PF20842"/>
    </source>
</evidence>
<feature type="domain" description="Rax2-like third" evidence="5">
    <location>
        <begin position="385"/>
        <end position="547"/>
    </location>
</feature>
<feature type="transmembrane region" description="Helical" evidence="2">
    <location>
        <begin position="1163"/>
        <end position="1190"/>
    </location>
</feature>
<organism evidence="6 7">
    <name type="scientific">Xylaria bambusicola</name>
    <dbReference type="NCBI Taxonomy" id="326684"/>
    <lineage>
        <taxon>Eukaryota</taxon>
        <taxon>Fungi</taxon>
        <taxon>Dikarya</taxon>
        <taxon>Ascomycota</taxon>
        <taxon>Pezizomycotina</taxon>
        <taxon>Sordariomycetes</taxon>
        <taxon>Xylariomycetidae</taxon>
        <taxon>Xylariales</taxon>
        <taxon>Xylariaceae</taxon>
        <taxon>Xylaria</taxon>
    </lineage>
</organism>
<evidence type="ECO:0000256" key="2">
    <source>
        <dbReference type="SAM" id="Phobius"/>
    </source>
</evidence>
<feature type="domain" description="Rax2-like second" evidence="4">
    <location>
        <begin position="225"/>
        <end position="374"/>
    </location>
</feature>
<dbReference type="Proteomes" id="UP001305414">
    <property type="component" value="Unassembled WGS sequence"/>
</dbReference>
<dbReference type="InterPro" id="IPR048265">
    <property type="entry name" value="Rax2-like_third"/>
</dbReference>
<dbReference type="PANTHER" id="PTHR31778:SF2">
    <property type="entry name" value="BUD SITE SELECTION PROTEIN RAX2"/>
    <property type="match status" value="1"/>
</dbReference>
<dbReference type="InterPro" id="IPR024982">
    <property type="entry name" value="Rax2-like_C"/>
</dbReference>
<dbReference type="InterPro" id="IPR011043">
    <property type="entry name" value="Gal_Oxase/kelch_b-propeller"/>
</dbReference>
<accession>A0AAN7ZB73</accession>
<dbReference type="AlphaFoldDB" id="A0AAN7ZB73"/>
<dbReference type="EMBL" id="JAWHQM010000028">
    <property type="protein sequence ID" value="KAK5632931.1"/>
    <property type="molecule type" value="Genomic_DNA"/>
</dbReference>
<gene>
    <name evidence="6" type="ORF">RRF57_008645</name>
</gene>
<keyword evidence="2" id="KW-0812">Transmembrane</keyword>
<dbReference type="InterPro" id="IPR015915">
    <property type="entry name" value="Kelch-typ_b-propeller"/>
</dbReference>
<evidence type="ECO:0000259" key="3">
    <source>
        <dbReference type="Pfam" id="PF12768"/>
    </source>
</evidence>
<evidence type="ECO:0000313" key="6">
    <source>
        <dbReference type="EMBL" id="KAK5632931.1"/>
    </source>
</evidence>
<evidence type="ECO:0000256" key="1">
    <source>
        <dbReference type="SAM" id="MobiDB-lite"/>
    </source>
</evidence>
<comment type="caution">
    <text evidence="6">The sequence shown here is derived from an EMBL/GenBank/DDBJ whole genome shotgun (WGS) entry which is preliminary data.</text>
</comment>
<proteinExistence type="predicted"/>
<dbReference type="PANTHER" id="PTHR31778">
    <property type="entry name" value="BUD SITE SELECTION PROTEIN RAX2"/>
    <property type="match status" value="1"/>
</dbReference>
<reference evidence="6 7" key="1">
    <citation type="submission" date="2023-10" db="EMBL/GenBank/DDBJ databases">
        <title>Draft genome sequence of Xylaria bambusicola isolate GMP-LS, the root and basal stem rot pathogen of sugarcane in Indonesia.</title>
        <authorList>
            <person name="Selvaraj P."/>
            <person name="Muralishankar V."/>
            <person name="Muruganantham S."/>
            <person name="Sp S."/>
            <person name="Haryani S."/>
            <person name="Lau K.J.X."/>
            <person name="Naqvi N.I."/>
        </authorList>
    </citation>
    <scope>NUCLEOTIDE SEQUENCE [LARGE SCALE GENOMIC DNA]</scope>
    <source>
        <strain evidence="6">GMP-LS</strain>
    </source>
</reference>
<keyword evidence="7" id="KW-1185">Reference proteome</keyword>
<keyword evidence="2" id="KW-1133">Transmembrane helix</keyword>
<sequence>MRACSPSRQAARRNARSASPWLLATTWFAAFSRTLTFNPVPNPNFDYSDLGQVGFAGDFNGISFYEFEGQTEKAFSSNGSEQLMTRLPNGVFIDLLSADASIEDMCALEDTVILGGNFTSVGGKESIGIALFNPTTSEITPLPGLSGQVSSLLCDKDSGIVYIGGSFRAEDSFNAITWSSSLNWSSLPFAGFNGPVNSITKASSGHIIFGGSFTGLGNTSAPSIPDAQTINLNSARLTTYQGSTAPGFSDPKNVICNTQGADGEGKTWLLEDNVPGNWAASFDFGFVPTKLRLRNTHQDGRGTRTWMFTAQPNNGIMNFTYIDPETGKNMSCTNRCPLSNDSSVEYQDFRFVNTIGMNAFRIDISDWYGQGGGLDSIELYQDDIYTFAIDSFNEPPCSNSSTPSESTQTGPWTVTPARQSNSQYLSAVLSKPITSDAASVVFHPDIRESGDYVIKIYTPGCLQDETCERRGQVNVFGTLNSTSGNQHLNDGRSIYQTNQFDKYDQIYFGHVDVASSSFRPSITLSPVAEQSFSSDDMVMVAQKIGIERMNSTGGLNGLFEFDPAKANVDRSDFDNSAFNKLGSTFDSQSAVLSLVATESRTYIGGNFTSPTVNNIAALDNDGQTKPLDGGLNGQINAMYNSNGQLFVGGSFDDTQKGGAIGLSNVAVYDEERNVWTPLGAGVDGPVTDIAPMALNLTGNATEEAIALTGDFIQILPFDSNDRADAAGFAVWVKSRNNWLQNLDMPVPLLEGHLASSLLNAPDDAELYAGSISSQSLRAYGVASTTGILGTFPIKVTGPTSSGNSTIKLSTRELPVNNTDSVSGVVTGVFDTNNGRNVTVLAGHFATKATNGSPIYNLAFIDRKNTDSVTGLGTELPSESIFLALAIQGDTIFAGGRLNGTIQESPVNGLISYDVASGSLNTQPPVLAGSDVVVSSITVRPDSSDLYVGGSFETAGSLPCPGVCMLDISKNQWTRPGFELSGNVSTMLWSSSSTLFVGGQLRMNDANVYLVTYDVSDNSWSSFDGASGLPGPVNALTAADEKRDKIWAAGTRPDGTMYLMKYDGGWESASITLEPDSVITSLQMFSLTKEHDKSDLIDAKQALLLTGSITIPGFGTASGAIYNGTTLQPYVLTSGVNTTAGPGSLSKVFVEKENFFKSSSKHGLALGFIVLIGLAISLGLMLLIVAAGLALDRYRKKRDGYVPAPTSMIDRGSGMQRVPPHELLDSLGRGRPGVPQV</sequence>
<dbReference type="SUPFAM" id="SSF50965">
    <property type="entry name" value="Galactose oxidase, central domain"/>
    <property type="match status" value="1"/>
</dbReference>
<evidence type="ECO:0000313" key="7">
    <source>
        <dbReference type="Proteomes" id="UP001305414"/>
    </source>
</evidence>
<keyword evidence="2" id="KW-0472">Membrane</keyword>
<dbReference type="Gene3D" id="2.120.10.80">
    <property type="entry name" value="Kelch-type beta propeller"/>
    <property type="match status" value="1"/>
</dbReference>
<evidence type="ECO:0000259" key="5">
    <source>
        <dbReference type="Pfam" id="PF20843"/>
    </source>
</evidence>
<dbReference type="InterPro" id="IPR048266">
    <property type="entry name" value="Rax2-like_second"/>
</dbReference>
<feature type="domain" description="Rax2-like C-terminal" evidence="3">
    <location>
        <begin position="909"/>
        <end position="1158"/>
    </location>
</feature>
<name>A0AAN7ZB73_9PEZI</name>